<dbReference type="AlphaFoldDB" id="A0A316YZM3"/>
<name>A0A316YZM3_9BASI</name>
<reference evidence="1 2" key="1">
    <citation type="journal article" date="2018" name="Mol. Biol. Evol.">
        <title>Broad Genomic Sampling Reveals a Smut Pathogenic Ancestry of the Fungal Clade Ustilaginomycotina.</title>
        <authorList>
            <person name="Kijpornyongpan T."/>
            <person name="Mondo S.J."/>
            <person name="Barry K."/>
            <person name="Sandor L."/>
            <person name="Lee J."/>
            <person name="Lipzen A."/>
            <person name="Pangilinan J."/>
            <person name="LaButti K."/>
            <person name="Hainaut M."/>
            <person name="Henrissat B."/>
            <person name="Grigoriev I.V."/>
            <person name="Spatafora J.W."/>
            <person name="Aime M.C."/>
        </authorList>
    </citation>
    <scope>NUCLEOTIDE SEQUENCE [LARGE SCALE GENOMIC DNA]</scope>
    <source>
        <strain evidence="1 2">MCA 4198</strain>
    </source>
</reference>
<dbReference type="RefSeq" id="XP_025381316.1">
    <property type="nucleotide sequence ID" value="XM_025518501.1"/>
</dbReference>
<dbReference type="Gene3D" id="3.40.630.30">
    <property type="match status" value="1"/>
</dbReference>
<dbReference type="Proteomes" id="UP000245768">
    <property type="component" value="Unassembled WGS sequence"/>
</dbReference>
<sequence length="215" mass="23861">AAYSVLYSNLKLKGLTQSPDAFSSTLASESGLSDAAKLARLTRTDRSVFVVEDTHTHEWVGQVVLVGPLTLEEYTAPFEGAPPTIVTDEKELQVNRGGDAGAGRHFWHLTSLYVDVDHRKRGLANDLCDAAYAFIQRHKASDSGKAQTQTLRIIIKPGNLVVVKMYERMDFHLVEDRRATLAEAIRCSGEEELPSDYRQKPQFNTRGGLIMVKTL</sequence>
<evidence type="ECO:0000313" key="1">
    <source>
        <dbReference type="EMBL" id="PWN94118.1"/>
    </source>
</evidence>
<protein>
    <recommendedName>
        <fullName evidence="3">N-acetyltransferase domain-containing protein</fullName>
    </recommendedName>
</protein>
<dbReference type="GeneID" id="37040417"/>
<evidence type="ECO:0000313" key="2">
    <source>
        <dbReference type="Proteomes" id="UP000245768"/>
    </source>
</evidence>
<keyword evidence="2" id="KW-1185">Reference proteome</keyword>
<dbReference type="InterPro" id="IPR016181">
    <property type="entry name" value="Acyl_CoA_acyltransferase"/>
</dbReference>
<dbReference type="SUPFAM" id="SSF55729">
    <property type="entry name" value="Acyl-CoA N-acyltransferases (Nat)"/>
    <property type="match status" value="1"/>
</dbReference>
<feature type="non-terminal residue" evidence="1">
    <location>
        <position position="215"/>
    </location>
</feature>
<feature type="non-terminal residue" evidence="1">
    <location>
        <position position="1"/>
    </location>
</feature>
<accession>A0A316YZM3</accession>
<organism evidence="1 2">
    <name type="scientific">Acaromyces ingoldii</name>
    <dbReference type="NCBI Taxonomy" id="215250"/>
    <lineage>
        <taxon>Eukaryota</taxon>
        <taxon>Fungi</taxon>
        <taxon>Dikarya</taxon>
        <taxon>Basidiomycota</taxon>
        <taxon>Ustilaginomycotina</taxon>
        <taxon>Exobasidiomycetes</taxon>
        <taxon>Exobasidiales</taxon>
        <taxon>Cryptobasidiaceae</taxon>
        <taxon>Acaromyces</taxon>
    </lineage>
</organism>
<evidence type="ECO:0008006" key="3">
    <source>
        <dbReference type="Google" id="ProtNLM"/>
    </source>
</evidence>
<dbReference type="OrthoDB" id="41532at2759"/>
<dbReference type="EMBL" id="KZ819634">
    <property type="protein sequence ID" value="PWN94118.1"/>
    <property type="molecule type" value="Genomic_DNA"/>
</dbReference>
<dbReference type="InParanoid" id="A0A316YZM3"/>
<gene>
    <name evidence="1" type="ORF">FA10DRAFT_216217</name>
</gene>
<proteinExistence type="predicted"/>